<proteinExistence type="predicted"/>
<dbReference type="AlphaFoldDB" id="A0A2G1XGC1"/>
<sequence length="160" mass="16339">MITAAGAAVVVLGASAPGLAAGTPDPADDKLPSAVETFEYPGAAKILKEQGLTLESGDGHILLTSCMPLNNDVRDDIVVYTKKANSAGRNHFCFKVTGNGKKGYLALNVPDVIGVDAGKYPVSASAGGPNGPVHVPKNTFKAMGEASWDHPATLLALQVG</sequence>
<feature type="signal peptide" evidence="1">
    <location>
        <begin position="1"/>
        <end position="20"/>
    </location>
</feature>
<name>A0A2G1XGC1_STRCJ</name>
<keyword evidence="1" id="KW-0732">Signal</keyword>
<evidence type="ECO:0000313" key="3">
    <source>
        <dbReference type="Proteomes" id="UP000222531"/>
    </source>
</evidence>
<evidence type="ECO:0008006" key="4">
    <source>
        <dbReference type="Google" id="ProtNLM"/>
    </source>
</evidence>
<reference evidence="2 3" key="1">
    <citation type="journal article" date="2017" name="Biochemistry">
        <title>Identification of the Biosynthetic Pathway for the Antibiotic Bicyclomycin.</title>
        <authorList>
            <person name="Patteson J."/>
            <person name="Cai W."/>
            <person name="Johnson R.A."/>
            <person name="Santa Maria K."/>
            <person name="Li B."/>
        </authorList>
    </citation>
    <scope>NUCLEOTIDE SEQUENCE [LARGE SCALE GENOMIC DNA]</scope>
    <source>
        <strain evidence="2 3">ATCC 21532</strain>
    </source>
</reference>
<evidence type="ECO:0000313" key="2">
    <source>
        <dbReference type="EMBL" id="PHQ50290.1"/>
    </source>
</evidence>
<dbReference type="EMBL" id="NHZO01000151">
    <property type="protein sequence ID" value="PHQ50290.1"/>
    <property type="molecule type" value="Genomic_DNA"/>
</dbReference>
<gene>
    <name evidence="2" type="ORF">BLA24_22315</name>
</gene>
<protein>
    <recommendedName>
        <fullName evidence="4">Secreted protein</fullName>
    </recommendedName>
</protein>
<evidence type="ECO:0000256" key="1">
    <source>
        <dbReference type="SAM" id="SignalP"/>
    </source>
</evidence>
<dbReference type="Proteomes" id="UP000222531">
    <property type="component" value="Unassembled WGS sequence"/>
</dbReference>
<comment type="caution">
    <text evidence="2">The sequence shown here is derived from an EMBL/GenBank/DDBJ whole genome shotgun (WGS) entry which is preliminary data.</text>
</comment>
<keyword evidence="3" id="KW-1185">Reference proteome</keyword>
<feature type="chain" id="PRO_5044380918" description="Secreted protein" evidence="1">
    <location>
        <begin position="21"/>
        <end position="160"/>
    </location>
</feature>
<accession>A0A2G1XGC1</accession>
<organism evidence="2 3">
    <name type="scientific">Streptomyces cinnamoneus</name>
    <name type="common">Streptoverticillium cinnamoneum</name>
    <dbReference type="NCBI Taxonomy" id="53446"/>
    <lineage>
        <taxon>Bacteria</taxon>
        <taxon>Bacillati</taxon>
        <taxon>Actinomycetota</taxon>
        <taxon>Actinomycetes</taxon>
        <taxon>Kitasatosporales</taxon>
        <taxon>Streptomycetaceae</taxon>
        <taxon>Streptomyces</taxon>
        <taxon>Streptomyces cinnamoneus group</taxon>
    </lineage>
</organism>